<feature type="domain" description="DNA-binding protein H-NS-like C-terminal" evidence="7">
    <location>
        <begin position="77"/>
        <end position="124"/>
    </location>
</feature>
<evidence type="ECO:0000256" key="6">
    <source>
        <dbReference type="PIRSR" id="PIRSR002096-1"/>
    </source>
</evidence>
<comment type="caution">
    <text evidence="8">The sequence shown here is derived from an EMBL/GenBank/DDBJ whole genome shotgun (WGS) entry which is preliminary data.</text>
</comment>
<dbReference type="InterPro" id="IPR001801">
    <property type="entry name" value="Histone_HNS"/>
</dbReference>
<dbReference type="GO" id="GO:0000976">
    <property type="term" value="F:transcription cis-regulatory region binding"/>
    <property type="evidence" value="ECO:0007669"/>
    <property type="project" value="TreeGrafter"/>
</dbReference>
<reference evidence="8 9" key="1">
    <citation type="submission" date="2012-12" db="EMBL/GenBank/DDBJ databases">
        <title>Genome Assembly of Photobacterium sp. AK15.</title>
        <authorList>
            <person name="Khatri I."/>
            <person name="Vaidya B."/>
            <person name="Srinivas T.N.R."/>
            <person name="Subramanian S."/>
            <person name="Pinnaka A."/>
        </authorList>
    </citation>
    <scope>NUCLEOTIDE SEQUENCE [LARGE SCALE GENOMIC DNA]</scope>
    <source>
        <strain evidence="8 9">AK15</strain>
    </source>
</reference>
<dbReference type="GO" id="GO:0009295">
    <property type="term" value="C:nucleoid"/>
    <property type="evidence" value="ECO:0007669"/>
    <property type="project" value="UniProtKB-SubCell"/>
</dbReference>
<evidence type="ECO:0000313" key="8">
    <source>
        <dbReference type="EMBL" id="ELR63178.1"/>
    </source>
</evidence>
<name>L8J4P9_9GAMM</name>
<dbReference type="GO" id="GO:0001217">
    <property type="term" value="F:DNA-binding transcription repressor activity"/>
    <property type="evidence" value="ECO:0007669"/>
    <property type="project" value="TreeGrafter"/>
</dbReference>
<dbReference type="SMART" id="SM00528">
    <property type="entry name" value="HNS"/>
    <property type="match status" value="1"/>
</dbReference>
<evidence type="ECO:0000256" key="4">
    <source>
        <dbReference type="ARBA" id="ARBA00023125"/>
    </source>
</evidence>
<dbReference type="Pfam" id="PF22470">
    <property type="entry name" value="Histone_HNS_N"/>
    <property type="match status" value="1"/>
</dbReference>
<dbReference type="SUPFAM" id="SSF81273">
    <property type="entry name" value="H-NS histone-like proteins"/>
    <property type="match status" value="2"/>
</dbReference>
<dbReference type="PIRSF" id="PIRSF002096">
    <property type="entry name" value="HnS"/>
    <property type="match status" value="1"/>
</dbReference>
<proteinExistence type="inferred from homology"/>
<dbReference type="GO" id="GO:0030527">
    <property type="term" value="F:structural constituent of chromatin"/>
    <property type="evidence" value="ECO:0007669"/>
    <property type="project" value="InterPro"/>
</dbReference>
<dbReference type="Pfam" id="PF00816">
    <property type="entry name" value="Histone_HNS"/>
    <property type="match status" value="1"/>
</dbReference>
<keyword evidence="3" id="KW-0963">Cytoplasm</keyword>
<dbReference type="PATRIC" id="fig|1056511.3.peg.4826"/>
<evidence type="ECO:0000256" key="5">
    <source>
        <dbReference type="PIRNR" id="PIRNR002096"/>
    </source>
</evidence>
<dbReference type="GO" id="GO:0003680">
    <property type="term" value="F:minor groove of adenine-thymine-rich DNA binding"/>
    <property type="evidence" value="ECO:0007669"/>
    <property type="project" value="TreeGrafter"/>
</dbReference>
<dbReference type="EMBL" id="AMZO01000049">
    <property type="protein sequence ID" value="ELR63178.1"/>
    <property type="molecule type" value="Genomic_DNA"/>
</dbReference>
<protein>
    <recommendedName>
        <fullName evidence="5">DNA-binding protein</fullName>
    </recommendedName>
</protein>
<dbReference type="GO" id="GO:0003681">
    <property type="term" value="F:bent DNA binding"/>
    <property type="evidence" value="ECO:0007669"/>
    <property type="project" value="TreeGrafter"/>
</dbReference>
<dbReference type="GO" id="GO:0032993">
    <property type="term" value="C:protein-DNA complex"/>
    <property type="evidence" value="ECO:0007669"/>
    <property type="project" value="TreeGrafter"/>
</dbReference>
<dbReference type="InterPro" id="IPR037150">
    <property type="entry name" value="H-NS_C_dom_sf"/>
</dbReference>
<dbReference type="Gene3D" id="4.10.430.10">
    <property type="entry name" value="Histone-like protein H-NS, C-terminal domain"/>
    <property type="match status" value="1"/>
</dbReference>
<keyword evidence="9" id="KW-1185">Reference proteome</keyword>
<gene>
    <name evidence="8" type="ORF">C942_04013</name>
</gene>
<dbReference type="InterPro" id="IPR027454">
    <property type="entry name" value="Histone_HNS_N"/>
</dbReference>
<evidence type="ECO:0000256" key="2">
    <source>
        <dbReference type="ARBA" id="ARBA00010610"/>
    </source>
</evidence>
<dbReference type="PANTHER" id="PTHR38097:SF2">
    <property type="entry name" value="DNA-BINDING PROTEIN STPA"/>
    <property type="match status" value="1"/>
</dbReference>
<dbReference type="PANTHER" id="PTHR38097">
    <property type="match status" value="1"/>
</dbReference>
<dbReference type="GO" id="GO:0005829">
    <property type="term" value="C:cytosol"/>
    <property type="evidence" value="ECO:0007669"/>
    <property type="project" value="TreeGrafter"/>
</dbReference>
<dbReference type="GO" id="GO:0046983">
    <property type="term" value="F:protein dimerization activity"/>
    <property type="evidence" value="ECO:0007669"/>
    <property type="project" value="InterPro"/>
</dbReference>
<dbReference type="Gene3D" id="1.10.287.1050">
    <property type="entry name" value="H-NS histone-like proteins"/>
    <property type="match status" value="1"/>
</dbReference>
<dbReference type="RefSeq" id="WP_007471240.1">
    <property type="nucleotide sequence ID" value="NZ_AMZO01000049.1"/>
</dbReference>
<comment type="similarity">
    <text evidence="2 5">Belongs to the histone-like protein H-NS family.</text>
</comment>
<evidence type="ECO:0000256" key="1">
    <source>
        <dbReference type="ARBA" id="ARBA00004453"/>
    </source>
</evidence>
<dbReference type="Proteomes" id="UP000011134">
    <property type="component" value="Unassembled WGS sequence"/>
</dbReference>
<feature type="DNA-binding region" evidence="6">
    <location>
        <begin position="102"/>
        <end position="107"/>
    </location>
</feature>
<dbReference type="InterPro" id="IPR027444">
    <property type="entry name" value="H-NS_C_dom"/>
</dbReference>
<sequence length="124" mass="14412">MFNILLDMSKLRTASRDISLEKLQLGVNKLKIIVEEKQLEADRKSKYSEKLKNIYQSLIDEGMTDEDIDNILNANIRKKRKKRPPKYKYTDFNGNIKTWTGQGRTPSPIQLQLIKGVPLSDFEI</sequence>
<keyword evidence="4 5" id="KW-0238">DNA-binding</keyword>
<comment type="subcellular location">
    <subcellularLocation>
        <location evidence="1">Cytoplasm</location>
        <location evidence="1">Nucleoid</location>
    </subcellularLocation>
</comment>
<dbReference type="AlphaFoldDB" id="L8J4P9"/>
<dbReference type="InterPro" id="IPR054180">
    <property type="entry name" value="H-NS-like_N"/>
</dbReference>
<dbReference type="OrthoDB" id="6088948at2"/>
<accession>L8J4P9</accession>
<evidence type="ECO:0000313" key="9">
    <source>
        <dbReference type="Proteomes" id="UP000011134"/>
    </source>
</evidence>
<evidence type="ECO:0000259" key="7">
    <source>
        <dbReference type="SMART" id="SM00528"/>
    </source>
</evidence>
<organism evidence="8 9">
    <name type="scientific">Photobacterium marinum</name>
    <dbReference type="NCBI Taxonomy" id="1056511"/>
    <lineage>
        <taxon>Bacteria</taxon>
        <taxon>Pseudomonadati</taxon>
        <taxon>Pseudomonadota</taxon>
        <taxon>Gammaproteobacteria</taxon>
        <taxon>Vibrionales</taxon>
        <taxon>Vibrionaceae</taxon>
        <taxon>Photobacterium</taxon>
    </lineage>
</organism>
<evidence type="ECO:0000256" key="3">
    <source>
        <dbReference type="ARBA" id="ARBA00022490"/>
    </source>
</evidence>